<evidence type="ECO:0000313" key="2">
    <source>
        <dbReference type="Proteomes" id="UP000324800"/>
    </source>
</evidence>
<dbReference type="AlphaFoldDB" id="A0A5J4VS05"/>
<reference evidence="1 2" key="1">
    <citation type="submission" date="2019-03" db="EMBL/GenBank/DDBJ databases">
        <title>Single cell metagenomics reveals metabolic interactions within the superorganism composed of flagellate Streblomastix strix and complex community of Bacteroidetes bacteria on its surface.</title>
        <authorList>
            <person name="Treitli S.C."/>
            <person name="Kolisko M."/>
            <person name="Husnik F."/>
            <person name="Keeling P."/>
            <person name="Hampl V."/>
        </authorList>
    </citation>
    <scope>NUCLEOTIDE SEQUENCE [LARGE SCALE GENOMIC DNA]</scope>
    <source>
        <strain evidence="1">ST1C</strain>
    </source>
</reference>
<evidence type="ECO:0000313" key="1">
    <source>
        <dbReference type="EMBL" id="KAA6385357.1"/>
    </source>
</evidence>
<dbReference type="Proteomes" id="UP000324800">
    <property type="component" value="Unassembled WGS sequence"/>
</dbReference>
<comment type="caution">
    <text evidence="1">The sequence shown here is derived from an EMBL/GenBank/DDBJ whole genome shotgun (WGS) entry which is preliminary data.</text>
</comment>
<accession>A0A5J4VS05</accession>
<organism evidence="1 2">
    <name type="scientific">Streblomastix strix</name>
    <dbReference type="NCBI Taxonomy" id="222440"/>
    <lineage>
        <taxon>Eukaryota</taxon>
        <taxon>Metamonada</taxon>
        <taxon>Preaxostyla</taxon>
        <taxon>Oxymonadida</taxon>
        <taxon>Streblomastigidae</taxon>
        <taxon>Streblomastix</taxon>
    </lineage>
</organism>
<dbReference type="EMBL" id="SNRW01005300">
    <property type="protein sequence ID" value="KAA6385357.1"/>
    <property type="molecule type" value="Genomic_DNA"/>
</dbReference>
<protein>
    <submittedName>
        <fullName evidence="1">Uncharacterized protein</fullName>
    </submittedName>
</protein>
<name>A0A5J4VS05_9EUKA</name>
<sequence>MMSQDDALLLLKADKTELSDFVDLTSAQTITGQKQFNSNVSVAAFVKTGKNDASVVLAGGDMLVSSFVSQPQLQEVRDIASGESKIYVFGTTEEMNPSLEDQKNAAKLAIGDNLQIVDKQIMDYWWDGTSLRALKTDLPDMSNVMTILGAGTRGGNAITDLSFVGNTLIPAKNSQYIITNFDETITGHKTFNTTIYSVRNIFQNQDNNSVVCAGGGVNAIQDLSTSVDLSNYYNKSQIYSQTETDQKFILKLNENEQFDAYSKTQEDALLLLKAEKTQLIYAYSKTEADALLDDKLNVSDQIDAYIKGEDDALLLLKANQFTTYIEAETYYLISYIDVSDADLSGYMTLSTAKTIIANKTFYNA</sequence>
<gene>
    <name evidence="1" type="ORF">EZS28_019118</name>
</gene>
<proteinExistence type="predicted"/>